<comment type="caution">
    <text evidence="2">The sequence shown here is derived from an EMBL/GenBank/DDBJ whole genome shotgun (WGS) entry which is preliminary data.</text>
</comment>
<name>A0A432V1V4_9HYPH</name>
<keyword evidence="3" id="KW-1185">Reference proteome</keyword>
<dbReference type="EMBL" id="RKST01000022">
    <property type="protein sequence ID" value="RUM96184.1"/>
    <property type="molecule type" value="Genomic_DNA"/>
</dbReference>
<reference evidence="2 3" key="1">
    <citation type="submission" date="2018-11" db="EMBL/GenBank/DDBJ databases">
        <title>Pseudaminobacter arsenicus sp. nov., an arsenic-resistant bacterium isolated from arsenic-rich aquifers.</title>
        <authorList>
            <person name="Mu Y."/>
        </authorList>
    </citation>
    <scope>NUCLEOTIDE SEQUENCE [LARGE SCALE GENOMIC DNA]</scope>
    <source>
        <strain evidence="2 3">CB3</strain>
    </source>
</reference>
<dbReference type="OrthoDB" id="7450734at2"/>
<accession>A0A432V1V4</accession>
<evidence type="ECO:0000256" key="1">
    <source>
        <dbReference type="SAM" id="SignalP"/>
    </source>
</evidence>
<gene>
    <name evidence="2" type="ORF">EET67_19540</name>
</gene>
<feature type="signal peptide" evidence="1">
    <location>
        <begin position="1"/>
        <end position="23"/>
    </location>
</feature>
<feature type="chain" id="PRO_5019194207" evidence="1">
    <location>
        <begin position="24"/>
        <end position="249"/>
    </location>
</feature>
<evidence type="ECO:0000313" key="2">
    <source>
        <dbReference type="EMBL" id="RUM96184.1"/>
    </source>
</evidence>
<dbReference type="Proteomes" id="UP000281647">
    <property type="component" value="Unassembled WGS sequence"/>
</dbReference>
<sequence>MMNNLVWSGAVVALLAAVSSAHSENLQWFSNQYDETTVLAYGMPDTDYAPIVFNCDMGDESARVFVTHDAPDAEDGQQMNIRLSSDAGSVELTAIGQFQEIDDLFHLEAQARLDQKLVRILSAGDILQVSIEGETQEIPLAGADDKVGVLVAACEAPLNPNDIEFRITNRTETPVVSFLFSERGVNDFDGDTYGNQVLLPGESTYLVIPDGKPACTFDLRAEFDEDAERDPFDGFQNLCEDSEFLVTGE</sequence>
<keyword evidence="1" id="KW-0732">Signal</keyword>
<protein>
    <submittedName>
        <fullName evidence="2">Uncharacterized protein</fullName>
    </submittedName>
</protein>
<dbReference type="AlphaFoldDB" id="A0A432V1V4"/>
<proteinExistence type="predicted"/>
<evidence type="ECO:0000313" key="3">
    <source>
        <dbReference type="Proteomes" id="UP000281647"/>
    </source>
</evidence>
<organism evidence="2 3">
    <name type="scientific">Borborobacter arsenicus</name>
    <dbReference type="NCBI Taxonomy" id="1851146"/>
    <lineage>
        <taxon>Bacteria</taxon>
        <taxon>Pseudomonadati</taxon>
        <taxon>Pseudomonadota</taxon>
        <taxon>Alphaproteobacteria</taxon>
        <taxon>Hyphomicrobiales</taxon>
        <taxon>Phyllobacteriaceae</taxon>
        <taxon>Borborobacter</taxon>
    </lineage>
</organism>
<dbReference type="RefSeq" id="WP_128628227.1">
    <property type="nucleotide sequence ID" value="NZ_RKST01000022.1"/>
</dbReference>